<dbReference type="AlphaFoldDB" id="A0A381NA29"/>
<organism evidence="1">
    <name type="scientific">marine metagenome</name>
    <dbReference type="NCBI Taxonomy" id="408172"/>
    <lineage>
        <taxon>unclassified sequences</taxon>
        <taxon>metagenomes</taxon>
        <taxon>ecological metagenomes</taxon>
    </lineage>
</organism>
<dbReference type="EMBL" id="UINC01000168">
    <property type="protein sequence ID" value="SUZ50413.1"/>
    <property type="molecule type" value="Genomic_DNA"/>
</dbReference>
<protein>
    <submittedName>
        <fullName evidence="1">Uncharacterized protein</fullName>
    </submittedName>
</protein>
<gene>
    <name evidence="1" type="ORF">METZ01_LOCUS3267</name>
</gene>
<sequence length="44" mass="4907">MLNNKLIKRVVTAENEGQEFVWLGKKQAESNRSIGLHFCCTGVG</sequence>
<proteinExistence type="predicted"/>
<accession>A0A381NA29</accession>
<name>A0A381NA29_9ZZZZ</name>
<evidence type="ECO:0000313" key="1">
    <source>
        <dbReference type="EMBL" id="SUZ50413.1"/>
    </source>
</evidence>
<reference evidence="1" key="1">
    <citation type="submission" date="2018-05" db="EMBL/GenBank/DDBJ databases">
        <authorList>
            <person name="Lanie J.A."/>
            <person name="Ng W.-L."/>
            <person name="Kazmierczak K.M."/>
            <person name="Andrzejewski T.M."/>
            <person name="Davidsen T.M."/>
            <person name="Wayne K.J."/>
            <person name="Tettelin H."/>
            <person name="Glass J.I."/>
            <person name="Rusch D."/>
            <person name="Podicherti R."/>
            <person name="Tsui H.-C.T."/>
            <person name="Winkler M.E."/>
        </authorList>
    </citation>
    <scope>NUCLEOTIDE SEQUENCE</scope>
</reference>